<dbReference type="EMBL" id="DS469520">
    <property type="protein sequence ID" value="EDO47297.1"/>
    <property type="molecule type" value="Genomic_DNA"/>
</dbReference>
<evidence type="ECO:0000256" key="4">
    <source>
        <dbReference type="ARBA" id="ARBA00022723"/>
    </source>
</evidence>
<keyword evidence="5" id="KW-0560">Oxidoreductase</keyword>
<keyword evidence="6" id="KW-0408">Iron</keyword>
<protein>
    <recommendedName>
        <fullName evidence="10">Cytochrome P450</fullName>
    </recommendedName>
</protein>
<dbReference type="InParanoid" id="A7RMN2"/>
<dbReference type="PANTHER" id="PTHR24291">
    <property type="entry name" value="CYTOCHROME P450 FAMILY 4"/>
    <property type="match status" value="1"/>
</dbReference>
<dbReference type="SUPFAM" id="SSF48264">
    <property type="entry name" value="Cytochrome P450"/>
    <property type="match status" value="1"/>
</dbReference>
<proteinExistence type="inferred from homology"/>
<evidence type="ECO:0000313" key="9">
    <source>
        <dbReference type="Proteomes" id="UP000001593"/>
    </source>
</evidence>
<dbReference type="PRINTS" id="PR00464">
    <property type="entry name" value="EP450II"/>
</dbReference>
<evidence type="ECO:0000256" key="2">
    <source>
        <dbReference type="ARBA" id="ARBA00010617"/>
    </source>
</evidence>
<dbReference type="GO" id="GO:0016705">
    <property type="term" value="F:oxidoreductase activity, acting on paired donors, with incorporation or reduction of molecular oxygen"/>
    <property type="evidence" value="ECO:0007669"/>
    <property type="project" value="InterPro"/>
</dbReference>
<dbReference type="AlphaFoldDB" id="A7RMN2"/>
<comment type="similarity">
    <text evidence="2">Belongs to the cytochrome P450 family.</text>
</comment>
<name>A7RMN2_NEMVE</name>
<evidence type="ECO:0000256" key="7">
    <source>
        <dbReference type="ARBA" id="ARBA00023033"/>
    </source>
</evidence>
<dbReference type="InterPro" id="IPR002402">
    <property type="entry name" value="Cyt_P450_E_grp-II"/>
</dbReference>
<comment type="cofactor">
    <cofactor evidence="1">
        <name>heme</name>
        <dbReference type="ChEBI" id="CHEBI:30413"/>
    </cofactor>
</comment>
<evidence type="ECO:0000256" key="6">
    <source>
        <dbReference type="ARBA" id="ARBA00023004"/>
    </source>
</evidence>
<keyword evidence="7" id="KW-0503">Monooxygenase</keyword>
<dbReference type="HOGENOM" id="CLU_001570_5_1_1"/>
<evidence type="ECO:0000313" key="8">
    <source>
        <dbReference type="EMBL" id="EDO47297.1"/>
    </source>
</evidence>
<dbReference type="Proteomes" id="UP000001593">
    <property type="component" value="Unassembled WGS sequence"/>
</dbReference>
<dbReference type="InterPro" id="IPR036396">
    <property type="entry name" value="Cyt_P450_sf"/>
</dbReference>
<dbReference type="GO" id="GO:0004497">
    <property type="term" value="F:monooxygenase activity"/>
    <property type="evidence" value="ECO:0007669"/>
    <property type="project" value="UniProtKB-KW"/>
</dbReference>
<evidence type="ECO:0000256" key="5">
    <source>
        <dbReference type="ARBA" id="ARBA00023002"/>
    </source>
</evidence>
<organism evidence="8 9">
    <name type="scientific">Nematostella vectensis</name>
    <name type="common">Starlet sea anemone</name>
    <dbReference type="NCBI Taxonomy" id="45351"/>
    <lineage>
        <taxon>Eukaryota</taxon>
        <taxon>Metazoa</taxon>
        <taxon>Cnidaria</taxon>
        <taxon>Anthozoa</taxon>
        <taxon>Hexacorallia</taxon>
        <taxon>Actiniaria</taxon>
        <taxon>Edwardsiidae</taxon>
        <taxon>Nematostella</taxon>
    </lineage>
</organism>
<dbReference type="InterPro" id="IPR001128">
    <property type="entry name" value="Cyt_P450"/>
</dbReference>
<evidence type="ECO:0000256" key="3">
    <source>
        <dbReference type="ARBA" id="ARBA00022617"/>
    </source>
</evidence>
<keyword evidence="3" id="KW-0349">Heme</keyword>
<dbReference type="STRING" id="45351.A7RMN2"/>
<reference evidence="8 9" key="1">
    <citation type="journal article" date="2007" name="Science">
        <title>Sea anemone genome reveals ancestral eumetazoan gene repertoire and genomic organization.</title>
        <authorList>
            <person name="Putnam N.H."/>
            <person name="Srivastava M."/>
            <person name="Hellsten U."/>
            <person name="Dirks B."/>
            <person name="Chapman J."/>
            <person name="Salamov A."/>
            <person name="Terry A."/>
            <person name="Shapiro H."/>
            <person name="Lindquist E."/>
            <person name="Kapitonov V.V."/>
            <person name="Jurka J."/>
            <person name="Genikhovich G."/>
            <person name="Grigoriev I.V."/>
            <person name="Lucas S.M."/>
            <person name="Steele R.E."/>
            <person name="Finnerty J.R."/>
            <person name="Technau U."/>
            <person name="Martindale M.Q."/>
            <person name="Rokhsar D.S."/>
        </authorList>
    </citation>
    <scope>NUCLEOTIDE SEQUENCE [LARGE SCALE GENOMIC DNA]</scope>
    <source>
        <strain evidence="9">CH2 X CH6</strain>
    </source>
</reference>
<sequence>MKARSNKQVKGFGGPTSHWLKGNINDITFDGHGLAFHIRCTERFKTAYRVWFGPLRSALVLCHPDTVKPVLSKNAPKERFFYKFLFPFLGDGLGLQEGAKWWNTRKLVTPAFHFDILRRYVPIFQESAKILVEKWSQACGPSGRKVELFQDISLMTLDSVLKCAFSYSSNCQTEGHDKYIKAINGIAKALLDRLLNPFYHFDWLYRLTPARSKFMKYCDLIHQKSDEVIESRRLLQKSPCNGHHKRSYRDFLDILLEAEDINGNGLNNENIRAEVNTFMFAGHDTVASGKFSVDWCLDECHRYSYFNNKFKNVLFLFFSCRDDINNMNYLSMCMKESMRLFSPVPVIGRTLDEEYVIDGKRVPEGTFVLVCIYAVHRNPHVWEKPQMFNPRRFETDTVEGRSAYAFIPFSGGPR</sequence>
<dbReference type="OMA" id="NSAILDM"/>
<dbReference type="Pfam" id="PF00067">
    <property type="entry name" value="p450"/>
    <property type="match status" value="1"/>
</dbReference>
<feature type="non-terminal residue" evidence="8">
    <location>
        <position position="414"/>
    </location>
</feature>
<evidence type="ECO:0008006" key="10">
    <source>
        <dbReference type="Google" id="ProtNLM"/>
    </source>
</evidence>
<accession>A7RMN2</accession>
<dbReference type="eggNOG" id="KOG0157">
    <property type="taxonomic scope" value="Eukaryota"/>
</dbReference>
<keyword evidence="4" id="KW-0479">Metal-binding</keyword>
<gene>
    <name evidence="8" type="ORF">NEMVEDRAFT_v1g86714</name>
</gene>
<dbReference type="Gene3D" id="1.10.630.10">
    <property type="entry name" value="Cytochrome P450"/>
    <property type="match status" value="1"/>
</dbReference>
<evidence type="ECO:0000256" key="1">
    <source>
        <dbReference type="ARBA" id="ARBA00001971"/>
    </source>
</evidence>
<dbReference type="InterPro" id="IPR050196">
    <property type="entry name" value="Cytochrome_P450_Monoox"/>
</dbReference>
<dbReference type="PhylomeDB" id="A7RMN2"/>
<dbReference type="GO" id="GO:0005506">
    <property type="term" value="F:iron ion binding"/>
    <property type="evidence" value="ECO:0007669"/>
    <property type="project" value="InterPro"/>
</dbReference>
<dbReference type="PANTHER" id="PTHR24291:SF201">
    <property type="entry name" value="CYTOCHROME P450, FAMILY 4, SUBFAMILY B, POLYPEPTIDE 7"/>
    <property type="match status" value="1"/>
</dbReference>
<keyword evidence="9" id="KW-1185">Reference proteome</keyword>
<dbReference type="GO" id="GO:0020037">
    <property type="term" value="F:heme binding"/>
    <property type="evidence" value="ECO:0007669"/>
    <property type="project" value="InterPro"/>
</dbReference>